<evidence type="ECO:0000256" key="1">
    <source>
        <dbReference type="SAM" id="MobiDB-lite"/>
    </source>
</evidence>
<dbReference type="Proteomes" id="UP000789396">
    <property type="component" value="Unassembled WGS sequence"/>
</dbReference>
<accession>A0A9N8VHH8</accession>
<feature type="region of interest" description="Disordered" evidence="1">
    <location>
        <begin position="1"/>
        <end position="23"/>
    </location>
</feature>
<protein>
    <submittedName>
        <fullName evidence="2">12533_t:CDS:1</fullName>
    </submittedName>
</protein>
<sequence length="84" mass="9627">MPHPNSKSRIASSKPHTKTGTFEFNPRISGQLGIIKITDKDFQNHALKAIKWHQEADKKIKSAFYTACEQLQQEAKKMKTLNEM</sequence>
<evidence type="ECO:0000313" key="3">
    <source>
        <dbReference type="Proteomes" id="UP000789396"/>
    </source>
</evidence>
<proteinExistence type="predicted"/>
<dbReference type="EMBL" id="CAJVPZ010000028">
    <property type="protein sequence ID" value="CAG8450058.1"/>
    <property type="molecule type" value="Genomic_DNA"/>
</dbReference>
<dbReference type="AlphaFoldDB" id="A0A9N8VHH8"/>
<gene>
    <name evidence="2" type="ORF">RFULGI_LOCUS183</name>
</gene>
<comment type="caution">
    <text evidence="2">The sequence shown here is derived from an EMBL/GenBank/DDBJ whole genome shotgun (WGS) entry which is preliminary data.</text>
</comment>
<dbReference type="OrthoDB" id="2420864at2759"/>
<name>A0A9N8VHH8_9GLOM</name>
<feature type="compositionally biased region" description="Polar residues" evidence="1">
    <location>
        <begin position="1"/>
        <end position="11"/>
    </location>
</feature>
<evidence type="ECO:0000313" key="2">
    <source>
        <dbReference type="EMBL" id="CAG8450058.1"/>
    </source>
</evidence>
<organism evidence="2 3">
    <name type="scientific">Racocetra fulgida</name>
    <dbReference type="NCBI Taxonomy" id="60492"/>
    <lineage>
        <taxon>Eukaryota</taxon>
        <taxon>Fungi</taxon>
        <taxon>Fungi incertae sedis</taxon>
        <taxon>Mucoromycota</taxon>
        <taxon>Glomeromycotina</taxon>
        <taxon>Glomeromycetes</taxon>
        <taxon>Diversisporales</taxon>
        <taxon>Gigasporaceae</taxon>
        <taxon>Racocetra</taxon>
    </lineage>
</organism>
<keyword evidence="3" id="KW-1185">Reference proteome</keyword>
<reference evidence="2" key="1">
    <citation type="submission" date="2021-06" db="EMBL/GenBank/DDBJ databases">
        <authorList>
            <person name="Kallberg Y."/>
            <person name="Tangrot J."/>
            <person name="Rosling A."/>
        </authorList>
    </citation>
    <scope>NUCLEOTIDE SEQUENCE</scope>
    <source>
        <strain evidence="2">IN212</strain>
    </source>
</reference>